<dbReference type="AlphaFoldDB" id="A0A084QMI5"/>
<dbReference type="OrthoDB" id="9981546at2759"/>
<dbReference type="EMBL" id="KL660616">
    <property type="protein sequence ID" value="KFA65170.1"/>
    <property type="molecule type" value="Genomic_DNA"/>
</dbReference>
<evidence type="ECO:0000313" key="3">
    <source>
        <dbReference type="Proteomes" id="UP000028524"/>
    </source>
</evidence>
<dbReference type="InParanoid" id="A0A084QMI5"/>
<evidence type="ECO:0000259" key="1">
    <source>
        <dbReference type="PROSITE" id="PS50181"/>
    </source>
</evidence>
<dbReference type="InterPro" id="IPR036047">
    <property type="entry name" value="F-box-like_dom_sf"/>
</dbReference>
<dbReference type="HOGENOM" id="CLU_044875_0_0_1"/>
<dbReference type="SUPFAM" id="SSF81383">
    <property type="entry name" value="F-box domain"/>
    <property type="match status" value="1"/>
</dbReference>
<keyword evidence="3" id="KW-1185">Reference proteome</keyword>
<name>A0A084QMI5_STAC4</name>
<dbReference type="OMA" id="LECFHPS"/>
<feature type="domain" description="F-box" evidence="1">
    <location>
        <begin position="5"/>
        <end position="50"/>
    </location>
</feature>
<gene>
    <name evidence="2" type="ORF">S40285_01484</name>
</gene>
<evidence type="ECO:0000313" key="2">
    <source>
        <dbReference type="EMBL" id="KFA65170.1"/>
    </source>
</evidence>
<accession>A0A084QMI5</accession>
<proteinExistence type="predicted"/>
<dbReference type="InterPro" id="IPR001810">
    <property type="entry name" value="F-box_dom"/>
</dbReference>
<dbReference type="PROSITE" id="PS50181">
    <property type="entry name" value="FBOX"/>
    <property type="match status" value="1"/>
</dbReference>
<organism evidence="2 3">
    <name type="scientific">Stachybotrys chlorohalonatus (strain IBT 40285)</name>
    <dbReference type="NCBI Taxonomy" id="1283841"/>
    <lineage>
        <taxon>Eukaryota</taxon>
        <taxon>Fungi</taxon>
        <taxon>Dikarya</taxon>
        <taxon>Ascomycota</taxon>
        <taxon>Pezizomycotina</taxon>
        <taxon>Sordariomycetes</taxon>
        <taxon>Hypocreomycetidae</taxon>
        <taxon>Hypocreales</taxon>
        <taxon>Stachybotryaceae</taxon>
        <taxon>Stachybotrys</taxon>
    </lineage>
</organism>
<sequence>MANSGACIANLPTEILDTILTPFTTKELLPVAPVSARFYSVITRLIHRRLIDSGPLPANDLLLECYHPSAKLTTPSLSCRYLGGRVFDGAPVGDSPSLPALRNLYSAFRPSVSQEDCSYWWQRPRGPSSSTANAGKPDDAAFQEIHLDEGMSFSQLCATTNVVKVGTRSGLFLRHVNISDGVVRLSRQWLARMASDGANARPAGTCLGDDDTILWVDQSKDVGLRFSVHLAPSFTMPLISGPYDDPPVWYNLVYEEILVRTNKLVFAVESAAHEEVSSSSNAVVIIGM</sequence>
<protein>
    <recommendedName>
        <fullName evidence="1">F-box domain-containing protein</fullName>
    </recommendedName>
</protein>
<dbReference type="Proteomes" id="UP000028524">
    <property type="component" value="Unassembled WGS sequence"/>
</dbReference>
<reference evidence="2 3" key="1">
    <citation type="journal article" date="2014" name="BMC Genomics">
        <title>Comparative genome sequencing reveals chemotype-specific gene clusters in the toxigenic black mold Stachybotrys.</title>
        <authorList>
            <person name="Semeiks J."/>
            <person name="Borek D."/>
            <person name="Otwinowski Z."/>
            <person name="Grishin N.V."/>
        </authorList>
    </citation>
    <scope>NUCLEOTIDE SEQUENCE [LARGE SCALE GENOMIC DNA]</scope>
    <source>
        <strain evidence="2 3">IBT 40285</strain>
    </source>
</reference>